<keyword evidence="4 6" id="KW-1133">Transmembrane helix</keyword>
<reference evidence="8 10" key="1">
    <citation type="submission" date="2010-05" db="EMBL/GenBank/DDBJ databases">
        <title>Complete sequence of Methanococcus voltae A3.</title>
        <authorList>
            <consortium name="US DOE Joint Genome Institute"/>
            <person name="Lucas S."/>
            <person name="Copeland A."/>
            <person name="Lapidus A."/>
            <person name="Cheng J.-F."/>
            <person name="Bruce D."/>
            <person name="Goodwin L."/>
            <person name="Pitluck S."/>
            <person name="Lowry S."/>
            <person name="Clum A."/>
            <person name="Land M."/>
            <person name="Hauser L."/>
            <person name="Kyrpides N."/>
            <person name="Mikhailova N."/>
            <person name="Whitman W.B."/>
            <person name="Woyke T."/>
        </authorList>
    </citation>
    <scope>NUCLEOTIDE SEQUENCE [LARGE SCALE GENOMIC DNA]</scope>
    <source>
        <strain evidence="8">A3</strain>
        <strain evidence="10">ATCC BAA-1334 / A3</strain>
    </source>
</reference>
<dbReference type="KEGG" id="mvo:Mvol_0067"/>
<dbReference type="OrthoDB" id="62376at2157"/>
<gene>
    <name evidence="8" type="ordered locus">Mvol_0067</name>
    <name evidence="9" type="ordered locus">Mvol_0127</name>
</gene>
<dbReference type="Pfam" id="PF13190">
    <property type="entry name" value="PDGLE"/>
    <property type="match status" value="1"/>
</dbReference>
<keyword evidence="3 6" id="KW-0812">Transmembrane</keyword>
<dbReference type="InParanoid" id="D7DRG7"/>
<dbReference type="NCBIfam" id="NF004933">
    <property type="entry name" value="PRK06287.1-4"/>
    <property type="match status" value="1"/>
</dbReference>
<evidence type="ECO:0000256" key="6">
    <source>
        <dbReference type="SAM" id="Phobius"/>
    </source>
</evidence>
<organism evidence="8 10">
    <name type="scientific">Methanococcus voltae (strain ATCC BAA-1334 / A3)</name>
    <dbReference type="NCBI Taxonomy" id="456320"/>
    <lineage>
        <taxon>Archaea</taxon>
        <taxon>Methanobacteriati</taxon>
        <taxon>Methanobacteriota</taxon>
        <taxon>Methanomada group</taxon>
        <taxon>Methanococci</taxon>
        <taxon>Methanococcales</taxon>
        <taxon>Methanococcaceae</taxon>
        <taxon>Methanococcus</taxon>
    </lineage>
</organism>
<dbReference type="STRING" id="456320.Mvol_0067"/>
<keyword evidence="2" id="KW-1003">Cell membrane</keyword>
<dbReference type="GO" id="GO:0005886">
    <property type="term" value="C:plasma membrane"/>
    <property type="evidence" value="ECO:0007669"/>
    <property type="project" value="UniProtKB-SubCell"/>
</dbReference>
<dbReference type="AlphaFoldDB" id="D7DRG7"/>
<dbReference type="EMBL" id="CP002057">
    <property type="protein sequence ID" value="ADI35787.1"/>
    <property type="molecule type" value="Genomic_DNA"/>
</dbReference>
<evidence type="ECO:0000313" key="10">
    <source>
        <dbReference type="Proteomes" id="UP000007722"/>
    </source>
</evidence>
<dbReference type="EMBL" id="CP002057">
    <property type="protein sequence ID" value="ADI35727.1"/>
    <property type="molecule type" value="Genomic_DNA"/>
</dbReference>
<feature type="transmembrane region" description="Helical" evidence="6">
    <location>
        <begin position="20"/>
        <end position="39"/>
    </location>
</feature>
<proteinExistence type="predicted"/>
<keyword evidence="5 6" id="KW-0472">Membrane</keyword>
<evidence type="ECO:0000313" key="9">
    <source>
        <dbReference type="EMBL" id="ADI35787.1"/>
    </source>
</evidence>
<dbReference type="HOGENOM" id="CLU_137910_1_0_2"/>
<dbReference type="eggNOG" id="arCOG03159">
    <property type="taxonomic scope" value="Archaea"/>
</dbReference>
<dbReference type="Proteomes" id="UP000007722">
    <property type="component" value="Chromosome"/>
</dbReference>
<evidence type="ECO:0000256" key="4">
    <source>
        <dbReference type="ARBA" id="ARBA00022989"/>
    </source>
</evidence>
<dbReference type="InterPro" id="IPR025937">
    <property type="entry name" value="PDGLE_dom"/>
</dbReference>
<sequence length="122" mass="12631">MSNESPDNSGLNLKSKNSKFIMGGLIIALIIGILAPFIASGDPDGLESAAGKIINGEALEYNLQELGLEEEGTVAPSPFADYSIPGMDKIGEIVAMLIGILLIAVLGYGVASILKKKEGIAN</sequence>
<feature type="domain" description="PDGLE" evidence="7">
    <location>
        <begin position="19"/>
        <end position="116"/>
    </location>
</feature>
<keyword evidence="10" id="KW-1185">Reference proteome</keyword>
<dbReference type="NCBIfam" id="NF004931">
    <property type="entry name" value="PRK06287.1-2"/>
    <property type="match status" value="1"/>
</dbReference>
<feature type="transmembrane region" description="Helical" evidence="6">
    <location>
        <begin position="93"/>
        <end position="114"/>
    </location>
</feature>
<comment type="subcellular location">
    <subcellularLocation>
        <location evidence="1">Cell membrane</location>
    </subcellularLocation>
</comment>
<evidence type="ECO:0000256" key="3">
    <source>
        <dbReference type="ARBA" id="ARBA00022692"/>
    </source>
</evidence>
<evidence type="ECO:0000256" key="2">
    <source>
        <dbReference type="ARBA" id="ARBA00022475"/>
    </source>
</evidence>
<protein>
    <recommendedName>
        <fullName evidence="7">PDGLE domain-containing protein</fullName>
    </recommendedName>
</protein>
<name>D7DRG7_METV3</name>
<evidence type="ECO:0000259" key="7">
    <source>
        <dbReference type="Pfam" id="PF13190"/>
    </source>
</evidence>
<evidence type="ECO:0000256" key="1">
    <source>
        <dbReference type="ARBA" id="ARBA00004236"/>
    </source>
</evidence>
<dbReference type="KEGG" id="mvo:Mvol_0127"/>
<evidence type="ECO:0000313" key="8">
    <source>
        <dbReference type="EMBL" id="ADI35727.1"/>
    </source>
</evidence>
<accession>D7DRG7</accession>
<evidence type="ECO:0000256" key="5">
    <source>
        <dbReference type="ARBA" id="ARBA00023136"/>
    </source>
</evidence>